<evidence type="ECO:0000259" key="1">
    <source>
        <dbReference type="PROSITE" id="PS51782"/>
    </source>
</evidence>
<evidence type="ECO:0000313" key="3">
    <source>
        <dbReference type="Proteomes" id="UP000034680"/>
    </source>
</evidence>
<dbReference type="Proteomes" id="UP000034680">
    <property type="component" value="Unassembled WGS sequence"/>
</dbReference>
<sequence>MSYTVKAGDTLFSIAQSHGTTLEKLQAANPGVDPKKLRVGQVLKLPNTGASAGKGKAYIQYGGPASNFPNSSEWASWDELWKENERLMKLHDSASETALIKKSIETVAKESGVDRRVILCIIVQESGGNVRVKTTNNGVRNPGLMQSHNGAEFDPKNPAGSILQMIRDGTEGTKDGAGLKQLKKQYGNYHEAFRAYNSGSVNKQDLNDPVGATASYVRDAANRLMGHVWNGM</sequence>
<protein>
    <submittedName>
        <fullName evidence="2">Putative glycoside hydrolase</fullName>
    </submittedName>
</protein>
<name>A0A0G2HSX9_9PEZI</name>
<dbReference type="InterPro" id="IPR023346">
    <property type="entry name" value="Lysozyme-like_dom_sf"/>
</dbReference>
<accession>A0A0G2HSX9</accession>
<dbReference type="SUPFAM" id="SSF54106">
    <property type="entry name" value="LysM domain"/>
    <property type="match status" value="1"/>
</dbReference>
<dbReference type="SUPFAM" id="SSF53955">
    <property type="entry name" value="Lysozyme-like"/>
    <property type="match status" value="1"/>
</dbReference>
<dbReference type="Pfam" id="PF01476">
    <property type="entry name" value="LysM"/>
    <property type="match status" value="1"/>
</dbReference>
<dbReference type="AlphaFoldDB" id="A0A0G2HSX9"/>
<reference evidence="2 3" key="1">
    <citation type="submission" date="2015-05" db="EMBL/GenBank/DDBJ databases">
        <title>Distinctive expansion of gene families associated with plant cell wall degradation and secondary metabolism in the genomes of grapevine trunk pathogens.</title>
        <authorList>
            <person name="Lawrence D.P."/>
            <person name="Travadon R."/>
            <person name="Rolshausen P.E."/>
            <person name="Baumgartner K."/>
        </authorList>
    </citation>
    <scope>NUCLEOTIDE SEQUENCE [LARGE SCALE GENOMIC DNA]</scope>
    <source>
        <strain evidence="2">DA912</strain>
    </source>
</reference>
<dbReference type="EMBL" id="LCUC01000066">
    <property type="protein sequence ID" value="KKY37913.1"/>
    <property type="molecule type" value="Genomic_DNA"/>
</dbReference>
<organism evidence="2 3">
    <name type="scientific">Diaporthe ampelina</name>
    <dbReference type="NCBI Taxonomy" id="1214573"/>
    <lineage>
        <taxon>Eukaryota</taxon>
        <taxon>Fungi</taxon>
        <taxon>Dikarya</taxon>
        <taxon>Ascomycota</taxon>
        <taxon>Pezizomycotina</taxon>
        <taxon>Sordariomycetes</taxon>
        <taxon>Sordariomycetidae</taxon>
        <taxon>Diaporthales</taxon>
        <taxon>Diaporthaceae</taxon>
        <taxon>Diaporthe</taxon>
    </lineage>
</organism>
<dbReference type="InterPro" id="IPR018392">
    <property type="entry name" value="LysM"/>
</dbReference>
<proteinExistence type="predicted"/>
<comment type="caution">
    <text evidence="2">The sequence shown here is derived from an EMBL/GenBank/DDBJ whole genome shotgun (WGS) entry which is preliminary data.</text>
</comment>
<evidence type="ECO:0000313" key="2">
    <source>
        <dbReference type="EMBL" id="KKY37913.1"/>
    </source>
</evidence>
<dbReference type="CDD" id="cd00118">
    <property type="entry name" value="LysM"/>
    <property type="match status" value="1"/>
</dbReference>
<gene>
    <name evidence="2" type="ORF">UCDDA912_g02130</name>
</gene>
<dbReference type="PANTHER" id="PTHR33734:SF22">
    <property type="entry name" value="MEMBRANE-BOUND LYTIC MUREIN TRANSGLYCOSYLASE D"/>
    <property type="match status" value="1"/>
</dbReference>
<keyword evidence="2" id="KW-0378">Hydrolase</keyword>
<dbReference type="GO" id="GO:0016787">
    <property type="term" value="F:hydrolase activity"/>
    <property type="evidence" value="ECO:0007669"/>
    <property type="project" value="UniProtKB-KW"/>
</dbReference>
<dbReference type="PANTHER" id="PTHR33734">
    <property type="entry name" value="LYSM DOMAIN-CONTAINING GPI-ANCHORED PROTEIN 2"/>
    <property type="match status" value="1"/>
</dbReference>
<dbReference type="Pfam" id="PF01464">
    <property type="entry name" value="SLT"/>
    <property type="match status" value="1"/>
</dbReference>
<dbReference type="Gene3D" id="1.10.530.10">
    <property type="match status" value="1"/>
</dbReference>
<feature type="domain" description="LysM" evidence="1">
    <location>
        <begin position="1"/>
        <end position="45"/>
    </location>
</feature>
<dbReference type="Gene3D" id="3.10.350.10">
    <property type="entry name" value="LysM domain"/>
    <property type="match status" value="1"/>
</dbReference>
<dbReference type="InterPro" id="IPR008258">
    <property type="entry name" value="Transglycosylase_SLT_dom_1"/>
</dbReference>
<dbReference type="InterPro" id="IPR036779">
    <property type="entry name" value="LysM_dom_sf"/>
</dbReference>
<dbReference type="PROSITE" id="PS51782">
    <property type="entry name" value="LYSM"/>
    <property type="match status" value="1"/>
</dbReference>
<dbReference type="OrthoDB" id="1193027at2759"/>
<dbReference type="SMART" id="SM00257">
    <property type="entry name" value="LysM"/>
    <property type="match status" value="1"/>
</dbReference>
<keyword evidence="3" id="KW-1185">Reference proteome</keyword>
<reference evidence="2 3" key="2">
    <citation type="submission" date="2015-05" db="EMBL/GenBank/DDBJ databases">
        <authorList>
            <person name="Morales-Cruz A."/>
            <person name="Amrine K.C."/>
            <person name="Cantu D."/>
        </authorList>
    </citation>
    <scope>NUCLEOTIDE SEQUENCE [LARGE SCALE GENOMIC DNA]</scope>
    <source>
        <strain evidence="2">DA912</strain>
    </source>
</reference>